<reference evidence="1 2" key="3">
    <citation type="journal article" date="2022" name="Microbiol. Spectr.">
        <title>Folding features and dynamics of 3D genome architecture in plant fungal pathogens.</title>
        <authorList>
            <person name="Xia C."/>
        </authorList>
    </citation>
    <scope>NUCLEOTIDE SEQUENCE [LARGE SCALE GENOMIC DNA]</scope>
    <source>
        <strain evidence="1 2">93-210</strain>
    </source>
</reference>
<accession>A0ACC0E094</accession>
<evidence type="ECO:0000313" key="2">
    <source>
        <dbReference type="Proteomes" id="UP001060170"/>
    </source>
</evidence>
<sequence>MDHRHLSDDEAHSQDQPPPPKEFSDDDLHPSKRRLLIPKPDHRGMTGHKAEQNLTPRPAGAAESLNREETE</sequence>
<reference evidence="2" key="2">
    <citation type="journal article" date="2018" name="Mol. Plant Microbe Interact.">
        <title>Genome sequence resources for the wheat stripe rust pathogen (Puccinia striiformis f. sp. tritici) and the barley stripe rust pathogen (Puccinia striiformis f. sp. hordei).</title>
        <authorList>
            <person name="Xia C."/>
            <person name="Wang M."/>
            <person name="Yin C."/>
            <person name="Cornejo O.E."/>
            <person name="Hulbert S.H."/>
            <person name="Chen X."/>
        </authorList>
    </citation>
    <scope>NUCLEOTIDE SEQUENCE [LARGE SCALE GENOMIC DNA]</scope>
    <source>
        <strain evidence="2">93-210</strain>
    </source>
</reference>
<evidence type="ECO:0000313" key="1">
    <source>
        <dbReference type="EMBL" id="KAI7942101.1"/>
    </source>
</evidence>
<proteinExistence type="predicted"/>
<comment type="caution">
    <text evidence="1">The sequence shown here is derived from an EMBL/GenBank/DDBJ whole genome shotgun (WGS) entry which is preliminary data.</text>
</comment>
<organism evidence="1 2">
    <name type="scientific">Puccinia striiformis f. sp. tritici</name>
    <dbReference type="NCBI Taxonomy" id="168172"/>
    <lineage>
        <taxon>Eukaryota</taxon>
        <taxon>Fungi</taxon>
        <taxon>Dikarya</taxon>
        <taxon>Basidiomycota</taxon>
        <taxon>Pucciniomycotina</taxon>
        <taxon>Pucciniomycetes</taxon>
        <taxon>Pucciniales</taxon>
        <taxon>Pucciniaceae</taxon>
        <taxon>Puccinia</taxon>
    </lineage>
</organism>
<name>A0ACC0E094_9BASI</name>
<dbReference type="EMBL" id="CM045876">
    <property type="protein sequence ID" value="KAI7942101.1"/>
    <property type="molecule type" value="Genomic_DNA"/>
</dbReference>
<dbReference type="Proteomes" id="UP001060170">
    <property type="component" value="Chromosome 12"/>
</dbReference>
<reference evidence="2" key="1">
    <citation type="journal article" date="2018" name="BMC Genomics">
        <title>Genomic insights into host adaptation between the wheat stripe rust pathogen (Puccinia striiformis f. sp. tritici) and the barley stripe rust pathogen (Puccinia striiformis f. sp. hordei).</title>
        <authorList>
            <person name="Xia C."/>
            <person name="Wang M."/>
            <person name="Yin C."/>
            <person name="Cornejo O.E."/>
            <person name="Hulbert S.H."/>
            <person name="Chen X."/>
        </authorList>
    </citation>
    <scope>NUCLEOTIDE SEQUENCE [LARGE SCALE GENOMIC DNA]</scope>
    <source>
        <strain evidence="2">93-210</strain>
    </source>
</reference>
<gene>
    <name evidence="1" type="ORF">MJO28_012128</name>
</gene>
<protein>
    <submittedName>
        <fullName evidence="1">Uncharacterized protein</fullName>
    </submittedName>
</protein>
<keyword evidence="2" id="KW-1185">Reference proteome</keyword>